<gene>
    <name evidence="1" type="ORF">AVEN_97916_1</name>
</gene>
<dbReference type="AlphaFoldDB" id="A0A4Y1ZTW4"/>
<dbReference type="Proteomes" id="UP000499080">
    <property type="component" value="Unassembled WGS sequence"/>
</dbReference>
<sequence>TNKEIAGLAAMLQHARTPSKYY</sequence>
<protein>
    <submittedName>
        <fullName evidence="1">Uncharacterized protein</fullName>
    </submittedName>
</protein>
<evidence type="ECO:0000313" key="2">
    <source>
        <dbReference type="Proteomes" id="UP000499080"/>
    </source>
</evidence>
<dbReference type="EMBL" id="BGPR01077879">
    <property type="protein sequence ID" value="GBL67791.1"/>
    <property type="molecule type" value="Genomic_DNA"/>
</dbReference>
<comment type="caution">
    <text evidence="1">The sequence shown here is derived from an EMBL/GenBank/DDBJ whole genome shotgun (WGS) entry which is preliminary data.</text>
</comment>
<keyword evidence="2" id="KW-1185">Reference proteome</keyword>
<feature type="non-terminal residue" evidence="1">
    <location>
        <position position="1"/>
    </location>
</feature>
<proteinExistence type="predicted"/>
<accession>A0A4Y1ZTW4</accession>
<evidence type="ECO:0000313" key="1">
    <source>
        <dbReference type="EMBL" id="GBL67791.1"/>
    </source>
</evidence>
<organism evidence="1 2">
    <name type="scientific">Araneus ventricosus</name>
    <name type="common">Orbweaver spider</name>
    <name type="synonym">Epeira ventricosa</name>
    <dbReference type="NCBI Taxonomy" id="182803"/>
    <lineage>
        <taxon>Eukaryota</taxon>
        <taxon>Metazoa</taxon>
        <taxon>Ecdysozoa</taxon>
        <taxon>Arthropoda</taxon>
        <taxon>Chelicerata</taxon>
        <taxon>Arachnida</taxon>
        <taxon>Araneae</taxon>
        <taxon>Araneomorphae</taxon>
        <taxon>Entelegynae</taxon>
        <taxon>Araneoidea</taxon>
        <taxon>Araneidae</taxon>
        <taxon>Araneus</taxon>
    </lineage>
</organism>
<name>A0A4Y1ZTW4_ARAVE</name>
<reference evidence="1 2" key="1">
    <citation type="journal article" date="2019" name="Sci. Rep.">
        <title>Orb-weaving spider Araneus ventricosus genome elucidates the spidroin gene catalogue.</title>
        <authorList>
            <person name="Kono N."/>
            <person name="Nakamura H."/>
            <person name="Ohtoshi R."/>
            <person name="Moran D.A.P."/>
            <person name="Shinohara A."/>
            <person name="Yoshida Y."/>
            <person name="Fujiwara M."/>
            <person name="Mori M."/>
            <person name="Tomita M."/>
            <person name="Arakawa K."/>
        </authorList>
    </citation>
    <scope>NUCLEOTIDE SEQUENCE [LARGE SCALE GENOMIC DNA]</scope>
</reference>